<evidence type="ECO:0000256" key="1">
    <source>
        <dbReference type="ARBA" id="ARBA00022729"/>
    </source>
</evidence>
<dbReference type="SUPFAM" id="SSF54106">
    <property type="entry name" value="LysM domain"/>
    <property type="match status" value="2"/>
</dbReference>
<dbReference type="InterPro" id="IPR036779">
    <property type="entry name" value="LysM_dom_sf"/>
</dbReference>
<dbReference type="CDD" id="cd00118">
    <property type="entry name" value="LysM"/>
    <property type="match status" value="2"/>
</dbReference>
<reference evidence="4" key="1">
    <citation type="submission" date="2017-06" db="EMBL/GenBank/DDBJ databases">
        <authorList>
            <person name="Varghese N."/>
            <person name="Submissions S."/>
        </authorList>
    </citation>
    <scope>NUCLEOTIDE SEQUENCE [LARGE SCALE GENOMIC DNA]</scope>
    <source>
        <strain evidence="4">JAD2</strain>
    </source>
</reference>
<dbReference type="InParanoid" id="A0A212QJE0"/>
<evidence type="ECO:0000313" key="4">
    <source>
        <dbReference type="Proteomes" id="UP000197025"/>
    </source>
</evidence>
<dbReference type="GO" id="GO:0004222">
    <property type="term" value="F:metalloendopeptidase activity"/>
    <property type="evidence" value="ECO:0007669"/>
    <property type="project" value="TreeGrafter"/>
</dbReference>
<dbReference type="SUPFAM" id="SSF51261">
    <property type="entry name" value="Duplicated hybrid motif"/>
    <property type="match status" value="1"/>
</dbReference>
<accession>A0A212QJE0</accession>
<dbReference type="PANTHER" id="PTHR21666">
    <property type="entry name" value="PEPTIDASE-RELATED"/>
    <property type="match status" value="1"/>
</dbReference>
<protein>
    <submittedName>
        <fullName evidence="3">Murein DD-endopeptidase MepM and murein hydrolase activator NlpD, contain LysM domain</fullName>
    </submittedName>
</protein>
<dbReference type="PANTHER" id="PTHR21666:SF289">
    <property type="entry name" value="L-ALA--D-GLU ENDOPEPTIDASE"/>
    <property type="match status" value="1"/>
</dbReference>
<dbReference type="InterPro" id="IPR050570">
    <property type="entry name" value="Cell_wall_metabolism_enzyme"/>
</dbReference>
<dbReference type="InterPro" id="IPR016047">
    <property type="entry name" value="M23ase_b-sheet_dom"/>
</dbReference>
<keyword evidence="4" id="KW-1185">Reference proteome</keyword>
<dbReference type="Pfam" id="PF01551">
    <property type="entry name" value="Peptidase_M23"/>
    <property type="match status" value="1"/>
</dbReference>
<dbReference type="Gene3D" id="3.10.350.10">
    <property type="entry name" value="LysM domain"/>
    <property type="match status" value="2"/>
</dbReference>
<dbReference type="Pfam" id="PF01476">
    <property type="entry name" value="LysM"/>
    <property type="match status" value="2"/>
</dbReference>
<dbReference type="CDD" id="cd12797">
    <property type="entry name" value="M23_peptidase"/>
    <property type="match status" value="1"/>
</dbReference>
<name>A0A212QJE0_9CHLR</name>
<dbReference type="Gene3D" id="2.70.70.10">
    <property type="entry name" value="Glucose Permease (Domain IIA)"/>
    <property type="match status" value="1"/>
</dbReference>
<sequence>MNSHSSVPRSPRRGRIEGRPQRLAIEDTEWMSRVGSWVRARLEGWAARLQEPIRRAGAFALDLWTHYSRHVGLVLAVGLVYLGLVQGRAAPAWLFQPVRLPQAASAQPASPEVLQALLRRSAYLGGTRRNSPALLIRQVDLHTEIPERPRRGIITYTVQAGDTLFGIAEKFKLRPETILWANYDVLQDDPHMLEIGQVLNIPPVDGVLHVVKEGETLEAIAQKYKVSPEAIRNAEWNGLMEGGEPQVGQVLIVPGGTRPFAGWTPPRQAYVVVAGGKRLPSGACPSVQVPPLGTGSFVWPVNSRWRSGYDFTAYHPGVDFAGRLGDPVYAADAGTVVYAGWSTVGYGNLIVLDHGNGYQTYYAHLSAIFVGCGQQVAKGATIGLVGSTGRSTGPHLHFEIRGPGGFVNPWRVLP</sequence>
<keyword evidence="3" id="KW-0378">Hydrolase</keyword>
<keyword evidence="1" id="KW-0732">Signal</keyword>
<dbReference type="InterPro" id="IPR011055">
    <property type="entry name" value="Dup_hybrid_motif"/>
</dbReference>
<dbReference type="AlphaFoldDB" id="A0A212QJE0"/>
<dbReference type="SMART" id="SM00257">
    <property type="entry name" value="LysM"/>
    <property type="match status" value="2"/>
</dbReference>
<dbReference type="PROSITE" id="PS51782">
    <property type="entry name" value="LYSM"/>
    <property type="match status" value="2"/>
</dbReference>
<dbReference type="EMBL" id="FYEK01000007">
    <property type="protein sequence ID" value="SNB59482.1"/>
    <property type="molecule type" value="Genomic_DNA"/>
</dbReference>
<organism evidence="3 4">
    <name type="scientific">Thermoflexus hugenholtzii JAD2</name>
    <dbReference type="NCBI Taxonomy" id="877466"/>
    <lineage>
        <taxon>Bacteria</taxon>
        <taxon>Bacillati</taxon>
        <taxon>Chloroflexota</taxon>
        <taxon>Thermoflexia</taxon>
        <taxon>Thermoflexales</taxon>
        <taxon>Thermoflexaceae</taxon>
        <taxon>Thermoflexus</taxon>
    </lineage>
</organism>
<gene>
    <name evidence="3" type="ORF">SAMN02746019_00024600</name>
</gene>
<dbReference type="Proteomes" id="UP000197025">
    <property type="component" value="Unassembled WGS sequence"/>
</dbReference>
<dbReference type="InterPro" id="IPR018392">
    <property type="entry name" value="LysM"/>
</dbReference>
<feature type="domain" description="LysM" evidence="2">
    <location>
        <begin position="154"/>
        <end position="201"/>
    </location>
</feature>
<feature type="domain" description="LysM" evidence="2">
    <location>
        <begin position="207"/>
        <end position="253"/>
    </location>
</feature>
<proteinExistence type="predicted"/>
<evidence type="ECO:0000313" key="3">
    <source>
        <dbReference type="EMBL" id="SNB59482.1"/>
    </source>
</evidence>
<evidence type="ECO:0000259" key="2">
    <source>
        <dbReference type="PROSITE" id="PS51782"/>
    </source>
</evidence>